<dbReference type="GO" id="GO:0000172">
    <property type="term" value="C:ribonuclease MRP complex"/>
    <property type="evidence" value="ECO:0007669"/>
    <property type="project" value="InterPro"/>
</dbReference>
<feature type="compositionally biased region" description="Basic and acidic residues" evidence="9">
    <location>
        <begin position="76"/>
        <end position="86"/>
    </location>
</feature>
<dbReference type="HAMAP" id="MF_00754">
    <property type="entry name" value="RNase_P_1"/>
    <property type="match status" value="1"/>
</dbReference>
<reference evidence="10" key="1">
    <citation type="submission" date="2020-11" db="EMBL/GenBank/DDBJ databases">
        <authorList>
            <consortium name="DOE Joint Genome Institute"/>
            <person name="Ahrendt S."/>
            <person name="Riley R."/>
            <person name="Andreopoulos W."/>
            <person name="Labutti K."/>
            <person name="Pangilinan J."/>
            <person name="Ruiz-Duenas F.J."/>
            <person name="Barrasa J.M."/>
            <person name="Sanchez-Garcia M."/>
            <person name="Camarero S."/>
            <person name="Miyauchi S."/>
            <person name="Serrano A."/>
            <person name="Linde D."/>
            <person name="Babiker R."/>
            <person name="Drula E."/>
            <person name="Ayuso-Fernandez I."/>
            <person name="Pacheco R."/>
            <person name="Padilla G."/>
            <person name="Ferreira P."/>
            <person name="Barriuso J."/>
            <person name="Kellner H."/>
            <person name="Castanera R."/>
            <person name="Alfaro M."/>
            <person name="Ramirez L."/>
            <person name="Pisabarro A.G."/>
            <person name="Kuo A."/>
            <person name="Tritt A."/>
            <person name="Lipzen A."/>
            <person name="He G."/>
            <person name="Yan M."/>
            <person name="Ng V."/>
            <person name="Cullen D."/>
            <person name="Martin F."/>
            <person name="Rosso M.-N."/>
            <person name="Henrissat B."/>
            <person name="Hibbett D."/>
            <person name="Martinez A.T."/>
            <person name="Grigoriev I.V."/>
        </authorList>
    </citation>
    <scope>NUCLEOTIDE SEQUENCE</scope>
    <source>
        <strain evidence="10">CBS 506.95</strain>
    </source>
</reference>
<evidence type="ECO:0000256" key="9">
    <source>
        <dbReference type="SAM" id="MobiDB-lite"/>
    </source>
</evidence>
<feature type="compositionally biased region" description="Basic residues" evidence="9">
    <location>
        <begin position="87"/>
        <end position="96"/>
    </location>
</feature>
<dbReference type="InterPro" id="IPR023534">
    <property type="entry name" value="Rof/RNase_P-like"/>
</dbReference>
<dbReference type="GO" id="GO:0004519">
    <property type="term" value="F:endonuclease activity"/>
    <property type="evidence" value="ECO:0007669"/>
    <property type="project" value="UniProtKB-KW"/>
</dbReference>
<accession>A0A9P6JIH2</accession>
<keyword evidence="8" id="KW-0539">Nucleus</keyword>
<evidence type="ECO:0000256" key="1">
    <source>
        <dbReference type="ARBA" id="ARBA00004123"/>
    </source>
</evidence>
<keyword evidence="3" id="KW-0963">Cytoplasm</keyword>
<keyword evidence="11" id="KW-1185">Reference proteome</keyword>
<evidence type="ECO:0000256" key="8">
    <source>
        <dbReference type="PIRNR" id="PIRNR027081"/>
    </source>
</evidence>
<dbReference type="GO" id="GO:0005634">
    <property type="term" value="C:nucleus"/>
    <property type="evidence" value="ECO:0007669"/>
    <property type="project" value="UniProtKB-SubCell"/>
</dbReference>
<evidence type="ECO:0000256" key="7">
    <source>
        <dbReference type="ARBA" id="ARBA00022801"/>
    </source>
</evidence>
<dbReference type="Gene3D" id="2.30.30.210">
    <property type="entry name" value="Ribonuclease P/MRP, subunit p29"/>
    <property type="match status" value="1"/>
</dbReference>
<dbReference type="SMART" id="SM00538">
    <property type="entry name" value="POP4"/>
    <property type="match status" value="1"/>
</dbReference>
<evidence type="ECO:0000256" key="3">
    <source>
        <dbReference type="ARBA" id="ARBA00022490"/>
    </source>
</evidence>
<gene>
    <name evidence="10" type="ORF">CPB83DRAFT_864912</name>
</gene>
<dbReference type="GO" id="GO:0006364">
    <property type="term" value="P:rRNA processing"/>
    <property type="evidence" value="ECO:0007669"/>
    <property type="project" value="TreeGrafter"/>
</dbReference>
<dbReference type="GO" id="GO:0033204">
    <property type="term" value="F:ribonuclease P RNA binding"/>
    <property type="evidence" value="ECO:0007669"/>
    <property type="project" value="InterPro"/>
</dbReference>
<keyword evidence="7" id="KW-0378">Hydrolase</keyword>
<evidence type="ECO:0000313" key="11">
    <source>
        <dbReference type="Proteomes" id="UP000807306"/>
    </source>
</evidence>
<evidence type="ECO:0000256" key="5">
    <source>
        <dbReference type="ARBA" id="ARBA00022722"/>
    </source>
</evidence>
<evidence type="ECO:0000256" key="4">
    <source>
        <dbReference type="ARBA" id="ARBA00022694"/>
    </source>
</evidence>
<dbReference type="EMBL" id="MU157958">
    <property type="protein sequence ID" value="KAF9522153.1"/>
    <property type="molecule type" value="Genomic_DNA"/>
</dbReference>
<dbReference type="PANTHER" id="PTHR13348:SF0">
    <property type="entry name" value="RIBONUCLEASE P PROTEIN SUBUNIT P29"/>
    <property type="match status" value="1"/>
</dbReference>
<name>A0A9P6JIH2_9AGAR</name>
<sequence>MTSNTLQPSGSKPATLLDPYAQVSFGKAERLRFSTSSPFTPNYVSSNLSGSSDPMAMYNARVKGRQILLENPAKESRLRKMQEERRTKKMTQKERKKVGLIGRREAKQKGVWKFDSAQARFRLFLPLHQLWMGYMSELLNLQQRPAQPVSRDMVKKAMPSASSMHPKLLKADFHGSIVSVSQSKNPSIVGVSGIVIYETENTFKVITREDKVKTIPKQNSVFSFAVPLYSTLSASHHDDASLPIPTPLDSSGEAAETLKTVLDTEHLLFQLYGNQFRFRSADRAGRKFKHKETIEL</sequence>
<dbReference type="OrthoDB" id="124041at2759"/>
<dbReference type="GO" id="GO:0030677">
    <property type="term" value="C:ribonuclease P complex"/>
    <property type="evidence" value="ECO:0007669"/>
    <property type="project" value="InterPro"/>
</dbReference>
<dbReference type="Pfam" id="PF01868">
    <property type="entry name" value="RNase_P-MRP_p29"/>
    <property type="match status" value="1"/>
</dbReference>
<comment type="similarity">
    <text evidence="2">Belongs to the eukaryotic/archaeal RNase P protein component 1 family.</text>
</comment>
<dbReference type="GO" id="GO:0016787">
    <property type="term" value="F:hydrolase activity"/>
    <property type="evidence" value="ECO:0007669"/>
    <property type="project" value="UniProtKB-KW"/>
</dbReference>
<evidence type="ECO:0000256" key="2">
    <source>
        <dbReference type="ARBA" id="ARBA00006181"/>
    </source>
</evidence>
<dbReference type="SUPFAM" id="SSF101744">
    <property type="entry name" value="Rof/RNase P subunit-like"/>
    <property type="match status" value="1"/>
</dbReference>
<dbReference type="AlphaFoldDB" id="A0A9P6JIH2"/>
<organism evidence="10 11">
    <name type="scientific">Crepidotus variabilis</name>
    <dbReference type="NCBI Taxonomy" id="179855"/>
    <lineage>
        <taxon>Eukaryota</taxon>
        <taxon>Fungi</taxon>
        <taxon>Dikarya</taxon>
        <taxon>Basidiomycota</taxon>
        <taxon>Agaricomycotina</taxon>
        <taxon>Agaricomycetes</taxon>
        <taxon>Agaricomycetidae</taxon>
        <taxon>Agaricales</taxon>
        <taxon>Agaricineae</taxon>
        <taxon>Crepidotaceae</taxon>
        <taxon>Crepidotus</taxon>
    </lineage>
</organism>
<keyword evidence="6" id="KW-0255">Endonuclease</keyword>
<dbReference type="InterPro" id="IPR036980">
    <property type="entry name" value="RNase_P/MRP_Rpp29_sf"/>
</dbReference>
<comment type="subcellular location">
    <subcellularLocation>
        <location evidence="1">Nucleus</location>
    </subcellularLocation>
</comment>
<dbReference type="InterPro" id="IPR002730">
    <property type="entry name" value="Rpp29/RNP1"/>
</dbReference>
<proteinExistence type="inferred from homology"/>
<dbReference type="Proteomes" id="UP000807306">
    <property type="component" value="Unassembled WGS sequence"/>
</dbReference>
<comment type="caution">
    <text evidence="10">The sequence shown here is derived from an EMBL/GenBank/DDBJ whole genome shotgun (WGS) entry which is preliminary data.</text>
</comment>
<feature type="region of interest" description="Disordered" evidence="9">
    <location>
        <begin position="76"/>
        <end position="96"/>
    </location>
</feature>
<keyword evidence="5" id="KW-0540">Nuclease</keyword>
<dbReference type="InterPro" id="IPR016848">
    <property type="entry name" value="RNase_P/MRP_Rpp29-subunit"/>
</dbReference>
<evidence type="ECO:0000313" key="10">
    <source>
        <dbReference type="EMBL" id="KAF9522153.1"/>
    </source>
</evidence>
<keyword evidence="4 8" id="KW-0819">tRNA processing</keyword>
<protein>
    <recommendedName>
        <fullName evidence="8">Ribonuclease P protein subunit</fullName>
    </recommendedName>
</protein>
<dbReference type="GO" id="GO:0001682">
    <property type="term" value="P:tRNA 5'-leader removal"/>
    <property type="evidence" value="ECO:0007669"/>
    <property type="project" value="InterPro"/>
</dbReference>
<dbReference type="PANTHER" id="PTHR13348">
    <property type="entry name" value="RIBONUCLEASE P SUBUNIT P29"/>
    <property type="match status" value="1"/>
</dbReference>
<evidence type="ECO:0000256" key="6">
    <source>
        <dbReference type="ARBA" id="ARBA00022759"/>
    </source>
</evidence>
<dbReference type="PIRSF" id="PIRSF027081">
    <property type="entry name" value="RNase_P/MRP_p29_subunit"/>
    <property type="match status" value="1"/>
</dbReference>
<dbReference type="InterPro" id="IPR023538">
    <property type="entry name" value="RNP1"/>
</dbReference>